<dbReference type="Proteomes" id="UP000537260">
    <property type="component" value="Unassembled WGS sequence"/>
</dbReference>
<reference evidence="1 2" key="1">
    <citation type="submission" date="2020-07" db="EMBL/GenBank/DDBJ databases">
        <title>Sequencing the genomes of 1000 actinobacteria strains.</title>
        <authorList>
            <person name="Klenk H.-P."/>
        </authorList>
    </citation>
    <scope>NUCLEOTIDE SEQUENCE [LARGE SCALE GENOMIC DNA]</scope>
    <source>
        <strain evidence="1 2">LI1</strain>
    </source>
</reference>
<evidence type="ECO:0000313" key="2">
    <source>
        <dbReference type="Proteomes" id="UP000537260"/>
    </source>
</evidence>
<dbReference type="RefSeq" id="WP_179578443.1">
    <property type="nucleotide sequence ID" value="NZ_JACCFM010000001.1"/>
</dbReference>
<sequence>MHDTRTRIALLPLDERPVNTQLPADVAAIAGFELVLPPTDALPRFREAGNPDRLADWLTAEVQKPNTAAAIVSIDTLVHGGLIPARISTETTASAISKLDRLRAIKDSNPNVALSAVSLITRASDSYSNVEEPEYWDQFGRELHHLGALTHRSWADSGVTPDPPELPETVRADFAARRLRNHLINLAALGLRWEGVIDYLAITADDTAPHSSGSAEQNWIRYWQLLRPSSGVAAYPGADETGAVLVARTIAAQRGISPTVRVVAADPTGLSLVPPYENEPLTTSIRRQIAASGAQPATDHADIVLVIHTPDPQRGDMFSHTTPATDRSAVAGTVTAVREALSAGSAVTIADVRYANGSDPALITALAAASLLEHLTAYSGWNTAGNALGSALAQAVAAAVADQTGTLNQAATHRALIRRLLDDHAYQSVLRARLAPTLFNSTIRPVAAAQARHAEPAIARLLQNELDTLGLPTPLVVERVGLPWNRSFEVEISLADGATHP</sequence>
<evidence type="ECO:0000313" key="1">
    <source>
        <dbReference type="EMBL" id="NYJ19726.1"/>
    </source>
</evidence>
<proteinExistence type="predicted"/>
<protein>
    <recommendedName>
        <fullName evidence="3">DUF4127 family protein</fullName>
    </recommendedName>
</protein>
<dbReference type="InterPro" id="IPR025394">
    <property type="entry name" value="DUF4127"/>
</dbReference>
<gene>
    <name evidence="1" type="ORF">HNR05_001517</name>
</gene>
<keyword evidence="2" id="KW-1185">Reference proteome</keyword>
<organism evidence="1 2">
    <name type="scientific">Glaciibacter psychrotolerans</name>
    <dbReference type="NCBI Taxonomy" id="670054"/>
    <lineage>
        <taxon>Bacteria</taxon>
        <taxon>Bacillati</taxon>
        <taxon>Actinomycetota</taxon>
        <taxon>Actinomycetes</taxon>
        <taxon>Micrococcales</taxon>
        <taxon>Microbacteriaceae</taxon>
        <taxon>Glaciibacter</taxon>
    </lineage>
</organism>
<dbReference type="AlphaFoldDB" id="A0A7Z0EDZ6"/>
<dbReference type="EMBL" id="JACCFM010000001">
    <property type="protein sequence ID" value="NYJ19726.1"/>
    <property type="molecule type" value="Genomic_DNA"/>
</dbReference>
<evidence type="ECO:0008006" key="3">
    <source>
        <dbReference type="Google" id="ProtNLM"/>
    </source>
</evidence>
<name>A0A7Z0EDZ6_9MICO</name>
<accession>A0A7Z0EDZ6</accession>
<dbReference type="Pfam" id="PF13552">
    <property type="entry name" value="DUF4127"/>
    <property type="match status" value="1"/>
</dbReference>
<comment type="caution">
    <text evidence="1">The sequence shown here is derived from an EMBL/GenBank/DDBJ whole genome shotgun (WGS) entry which is preliminary data.</text>
</comment>